<organism evidence="2 3">
    <name type="scientific">Mycena albidolilacea</name>
    <dbReference type="NCBI Taxonomy" id="1033008"/>
    <lineage>
        <taxon>Eukaryota</taxon>
        <taxon>Fungi</taxon>
        <taxon>Dikarya</taxon>
        <taxon>Basidiomycota</taxon>
        <taxon>Agaricomycotina</taxon>
        <taxon>Agaricomycetes</taxon>
        <taxon>Agaricomycetidae</taxon>
        <taxon>Agaricales</taxon>
        <taxon>Marasmiineae</taxon>
        <taxon>Mycenaceae</taxon>
        <taxon>Mycena</taxon>
    </lineage>
</organism>
<accession>A0AAD6YZA0</accession>
<feature type="compositionally biased region" description="Polar residues" evidence="1">
    <location>
        <begin position="84"/>
        <end position="103"/>
    </location>
</feature>
<gene>
    <name evidence="2" type="ORF">DFH08DRAFT_826937</name>
</gene>
<evidence type="ECO:0000313" key="2">
    <source>
        <dbReference type="EMBL" id="KAJ7302056.1"/>
    </source>
</evidence>
<evidence type="ECO:0000313" key="3">
    <source>
        <dbReference type="Proteomes" id="UP001218218"/>
    </source>
</evidence>
<sequence length="226" mass="24616">MAKHQLNMFHLPYRSPMQTCIPSSTKSLNAVMMSGAGICESTGTMRQRTQIWVQQATSAPSNVVHIESETMTRVSSGGRRNEDSANAANNPSTTGQYVSQFSNRLKAGTRRRYSSSARKSDSGAPRLALGGVVTTASGRKGFKAGKGQTCKDEVHIRTCSTFSKPQAKELGKDEAFPDVNLEIGLYSAKDTVDEAGDHKQQFENVARVEPPGITHTTNHQHFEGRQ</sequence>
<protein>
    <submittedName>
        <fullName evidence="2">Uncharacterized protein</fullName>
    </submittedName>
</protein>
<evidence type="ECO:0000256" key="1">
    <source>
        <dbReference type="SAM" id="MobiDB-lite"/>
    </source>
</evidence>
<proteinExistence type="predicted"/>
<dbReference type="Proteomes" id="UP001218218">
    <property type="component" value="Unassembled WGS sequence"/>
</dbReference>
<reference evidence="2" key="1">
    <citation type="submission" date="2023-03" db="EMBL/GenBank/DDBJ databases">
        <title>Massive genome expansion in bonnet fungi (Mycena s.s.) driven by repeated elements and novel gene families across ecological guilds.</title>
        <authorList>
            <consortium name="Lawrence Berkeley National Laboratory"/>
            <person name="Harder C.B."/>
            <person name="Miyauchi S."/>
            <person name="Viragh M."/>
            <person name="Kuo A."/>
            <person name="Thoen E."/>
            <person name="Andreopoulos B."/>
            <person name="Lu D."/>
            <person name="Skrede I."/>
            <person name="Drula E."/>
            <person name="Henrissat B."/>
            <person name="Morin E."/>
            <person name="Kohler A."/>
            <person name="Barry K."/>
            <person name="LaButti K."/>
            <person name="Morin E."/>
            <person name="Salamov A."/>
            <person name="Lipzen A."/>
            <person name="Mereny Z."/>
            <person name="Hegedus B."/>
            <person name="Baldrian P."/>
            <person name="Stursova M."/>
            <person name="Weitz H."/>
            <person name="Taylor A."/>
            <person name="Grigoriev I.V."/>
            <person name="Nagy L.G."/>
            <person name="Martin F."/>
            <person name="Kauserud H."/>
        </authorList>
    </citation>
    <scope>NUCLEOTIDE SEQUENCE</scope>
    <source>
        <strain evidence="2">CBHHK002</strain>
    </source>
</reference>
<feature type="region of interest" description="Disordered" evidence="1">
    <location>
        <begin position="69"/>
        <end position="126"/>
    </location>
</feature>
<name>A0AAD6YZA0_9AGAR</name>
<keyword evidence="3" id="KW-1185">Reference proteome</keyword>
<dbReference type="EMBL" id="JARIHO010000121">
    <property type="protein sequence ID" value="KAJ7302056.1"/>
    <property type="molecule type" value="Genomic_DNA"/>
</dbReference>
<dbReference type="AlphaFoldDB" id="A0AAD6YZA0"/>
<comment type="caution">
    <text evidence="2">The sequence shown here is derived from an EMBL/GenBank/DDBJ whole genome shotgun (WGS) entry which is preliminary data.</text>
</comment>